<reference evidence="6 7" key="1">
    <citation type="submission" date="2024-09" db="EMBL/GenBank/DDBJ databases">
        <title>Rethinking Asexuality: The Enigmatic Case of Functional Sexual Genes in Lepraria (Stereocaulaceae).</title>
        <authorList>
            <person name="Doellman M."/>
            <person name="Sun Y."/>
            <person name="Barcenas-Pena A."/>
            <person name="Lumbsch H.T."/>
            <person name="Grewe F."/>
        </authorList>
    </citation>
    <scope>NUCLEOTIDE SEQUENCE [LARGE SCALE GENOMIC DNA]</scope>
    <source>
        <strain evidence="6 7">Grewe 0041</strain>
    </source>
</reference>
<dbReference type="PANTHER" id="PTHR48022:SF47">
    <property type="entry name" value="MAJOR FACILITATOR SUPERFAMILY (MFS) PROFILE DOMAIN-CONTAINING PROTEIN"/>
    <property type="match status" value="1"/>
</dbReference>
<dbReference type="EMBL" id="JBHFEH010000061">
    <property type="protein sequence ID" value="KAL2049602.1"/>
    <property type="molecule type" value="Genomic_DNA"/>
</dbReference>
<dbReference type="PANTHER" id="PTHR48022">
    <property type="entry name" value="PLASTIDIC GLUCOSE TRANSPORTER 4"/>
    <property type="match status" value="1"/>
</dbReference>
<dbReference type="InterPro" id="IPR005828">
    <property type="entry name" value="MFS_sugar_transport-like"/>
</dbReference>
<dbReference type="Gene3D" id="1.20.1250.20">
    <property type="entry name" value="MFS general substrate transporter like domains"/>
    <property type="match status" value="1"/>
</dbReference>
<name>A0ABR4AV94_9LECA</name>
<keyword evidence="3 5" id="KW-1133">Transmembrane helix</keyword>
<dbReference type="Proteomes" id="UP001590951">
    <property type="component" value="Unassembled WGS sequence"/>
</dbReference>
<keyword evidence="2 5" id="KW-0812">Transmembrane</keyword>
<organism evidence="6 7">
    <name type="scientific">Lepraria finkii</name>
    <dbReference type="NCBI Taxonomy" id="1340010"/>
    <lineage>
        <taxon>Eukaryota</taxon>
        <taxon>Fungi</taxon>
        <taxon>Dikarya</taxon>
        <taxon>Ascomycota</taxon>
        <taxon>Pezizomycotina</taxon>
        <taxon>Lecanoromycetes</taxon>
        <taxon>OSLEUM clade</taxon>
        <taxon>Lecanoromycetidae</taxon>
        <taxon>Lecanorales</taxon>
        <taxon>Lecanorineae</taxon>
        <taxon>Stereocaulaceae</taxon>
        <taxon>Lepraria</taxon>
    </lineage>
</organism>
<evidence type="ECO:0000313" key="7">
    <source>
        <dbReference type="Proteomes" id="UP001590951"/>
    </source>
</evidence>
<proteinExistence type="predicted"/>
<sequence length="144" mass="15407">MAGSTGNANLVSSGVQYALFIVFTGAVFFFIEIGRRSLLINSALGMGICQFVICGVLCSYGTYVPGGVLGNLNVIVKVTDGRAHTVIAFVYLLIIVYAVALALVAWVYAAEVWSLETRAMGMALASKRIGFSISHLAYLFPSLW</sequence>
<comment type="subcellular location">
    <subcellularLocation>
        <location evidence="1">Membrane</location>
        <topology evidence="1">Multi-pass membrane protein</topology>
    </subcellularLocation>
</comment>
<evidence type="ECO:0000256" key="5">
    <source>
        <dbReference type="SAM" id="Phobius"/>
    </source>
</evidence>
<evidence type="ECO:0000256" key="3">
    <source>
        <dbReference type="ARBA" id="ARBA00022989"/>
    </source>
</evidence>
<gene>
    <name evidence="6" type="ORF">ABVK25_010181</name>
</gene>
<dbReference type="InterPro" id="IPR036259">
    <property type="entry name" value="MFS_trans_sf"/>
</dbReference>
<feature type="transmembrane region" description="Helical" evidence="5">
    <location>
        <begin position="83"/>
        <end position="109"/>
    </location>
</feature>
<keyword evidence="4 5" id="KW-0472">Membrane</keyword>
<protein>
    <submittedName>
        <fullName evidence="6">Uncharacterized protein</fullName>
    </submittedName>
</protein>
<evidence type="ECO:0000256" key="2">
    <source>
        <dbReference type="ARBA" id="ARBA00022692"/>
    </source>
</evidence>
<evidence type="ECO:0000313" key="6">
    <source>
        <dbReference type="EMBL" id="KAL2049602.1"/>
    </source>
</evidence>
<feature type="transmembrane region" description="Helical" evidence="5">
    <location>
        <begin position="14"/>
        <end position="31"/>
    </location>
</feature>
<feature type="transmembrane region" description="Helical" evidence="5">
    <location>
        <begin position="38"/>
        <end position="63"/>
    </location>
</feature>
<evidence type="ECO:0000256" key="4">
    <source>
        <dbReference type="ARBA" id="ARBA00023136"/>
    </source>
</evidence>
<dbReference type="InterPro" id="IPR050360">
    <property type="entry name" value="MFS_Sugar_Transporters"/>
</dbReference>
<keyword evidence="7" id="KW-1185">Reference proteome</keyword>
<dbReference type="Pfam" id="PF00083">
    <property type="entry name" value="Sugar_tr"/>
    <property type="match status" value="1"/>
</dbReference>
<accession>A0ABR4AV94</accession>
<evidence type="ECO:0000256" key="1">
    <source>
        <dbReference type="ARBA" id="ARBA00004141"/>
    </source>
</evidence>
<comment type="caution">
    <text evidence="6">The sequence shown here is derived from an EMBL/GenBank/DDBJ whole genome shotgun (WGS) entry which is preliminary data.</text>
</comment>